<feature type="region of interest" description="Disordered" evidence="1">
    <location>
        <begin position="124"/>
        <end position="147"/>
    </location>
</feature>
<reference evidence="3 4" key="1">
    <citation type="submission" date="2021-04" db="EMBL/GenBank/DDBJ databases">
        <title>Metabacillus sp. strain KIGAM252 whole genome sequence.</title>
        <authorList>
            <person name="Seo M.-J."/>
            <person name="Cho E.-S."/>
            <person name="Hwang C.Y."/>
            <person name="Yoon D.J."/>
        </authorList>
    </citation>
    <scope>NUCLEOTIDE SEQUENCE [LARGE SCALE GENOMIC DNA]</scope>
    <source>
        <strain evidence="3 4">KIGAM252</strain>
    </source>
</reference>
<feature type="signal peptide" evidence="2">
    <location>
        <begin position="1"/>
        <end position="21"/>
    </location>
</feature>
<evidence type="ECO:0000313" key="4">
    <source>
        <dbReference type="Proteomes" id="UP000682403"/>
    </source>
</evidence>
<organism evidence="3 4">
    <name type="scientific">Metabacillus flavus</name>
    <dbReference type="NCBI Taxonomy" id="2823519"/>
    <lineage>
        <taxon>Bacteria</taxon>
        <taxon>Bacillati</taxon>
        <taxon>Bacillota</taxon>
        <taxon>Bacilli</taxon>
        <taxon>Bacillales</taxon>
        <taxon>Bacillaceae</taxon>
        <taxon>Metabacillus</taxon>
    </lineage>
</organism>
<evidence type="ECO:0000313" key="3">
    <source>
        <dbReference type="EMBL" id="MBS2968103.1"/>
    </source>
</evidence>
<dbReference type="Proteomes" id="UP000682403">
    <property type="component" value="Unassembled WGS sequence"/>
</dbReference>
<dbReference type="Pfam" id="PF26349">
    <property type="entry name" value="YoqH"/>
    <property type="match status" value="1"/>
</dbReference>
<accession>A0ABS5LC53</accession>
<feature type="chain" id="PRO_5046937608" evidence="2">
    <location>
        <begin position="22"/>
        <end position="147"/>
    </location>
</feature>
<dbReference type="InterPro" id="IPR058968">
    <property type="entry name" value="YoqH-like"/>
</dbReference>
<comment type="caution">
    <text evidence="3">The sequence shown here is derived from an EMBL/GenBank/DDBJ whole genome shotgun (WGS) entry which is preliminary data.</text>
</comment>
<name>A0ABS5LC53_9BACI</name>
<evidence type="ECO:0000256" key="1">
    <source>
        <dbReference type="SAM" id="MobiDB-lite"/>
    </source>
</evidence>
<feature type="compositionally biased region" description="Polar residues" evidence="1">
    <location>
        <begin position="125"/>
        <end position="147"/>
    </location>
</feature>
<dbReference type="EMBL" id="JAGVRK010000001">
    <property type="protein sequence ID" value="MBS2968103.1"/>
    <property type="molecule type" value="Genomic_DNA"/>
</dbReference>
<protein>
    <submittedName>
        <fullName evidence="3">Uncharacterized protein</fullName>
    </submittedName>
</protein>
<keyword evidence="2" id="KW-0732">Signal</keyword>
<sequence>MKFSLSVLLLATLINPLSAKAVEMPCSMILTPPNQNLFNAKGAALLYKVKLTPSFPRTSISLHALHLPAPRDLGNFDSYEGFAFIPGEISWRFSLYPSSSAVDPVWAGKIDSITAGLEKSKIQVRPSNTKSGQLGPSILSGSIQSCH</sequence>
<proteinExistence type="predicted"/>
<keyword evidence="4" id="KW-1185">Reference proteome</keyword>
<dbReference type="RefSeq" id="WP_211556740.1">
    <property type="nucleotide sequence ID" value="NZ_JAGVRK010000001.1"/>
</dbReference>
<gene>
    <name evidence="3" type="ORF">J9317_04955</name>
</gene>
<evidence type="ECO:0000256" key="2">
    <source>
        <dbReference type="SAM" id="SignalP"/>
    </source>
</evidence>